<dbReference type="InterPro" id="IPR034660">
    <property type="entry name" value="DinB/YfiT-like"/>
</dbReference>
<comment type="caution">
    <text evidence="2">The sequence shown here is derived from an EMBL/GenBank/DDBJ whole genome shotgun (WGS) entry which is preliminary data.</text>
</comment>
<dbReference type="RefSeq" id="WP_379563229.1">
    <property type="nucleotide sequence ID" value="NZ_CP085256.1"/>
</dbReference>
<accession>A0ABW5Q3W3</accession>
<gene>
    <name evidence="2" type="ORF">ACFSUN_15650</name>
</gene>
<proteinExistence type="predicted"/>
<evidence type="ECO:0000259" key="1">
    <source>
        <dbReference type="Pfam" id="PF12867"/>
    </source>
</evidence>
<evidence type="ECO:0000313" key="3">
    <source>
        <dbReference type="Proteomes" id="UP001597451"/>
    </source>
</evidence>
<keyword evidence="3" id="KW-1185">Reference proteome</keyword>
<sequence>MKINDEARDKLWEEVAALSDEELNKRPCSNEWSIAQVMEHLYLMERTVVHNIKHTLENGSIKEVSTKPIELTVNRSRKIEAPTFVEPSDSDKTIEVIKEKLHTSHESLRKLDEDVDKERLEEKTAIHPVFGEMNLAQWIPFVGYHELRHIEQIKEVKDKLGLTK</sequence>
<dbReference type="Pfam" id="PF12867">
    <property type="entry name" value="DinB_2"/>
    <property type="match status" value="1"/>
</dbReference>
<dbReference type="InterPro" id="IPR024775">
    <property type="entry name" value="DinB-like"/>
</dbReference>
<dbReference type="SUPFAM" id="SSF109854">
    <property type="entry name" value="DinB/YfiT-like putative metalloenzymes"/>
    <property type="match status" value="1"/>
</dbReference>
<name>A0ABW5Q3W3_9BACI</name>
<dbReference type="EMBL" id="JBHUMX010000041">
    <property type="protein sequence ID" value="MFD2630221.1"/>
    <property type="molecule type" value="Genomic_DNA"/>
</dbReference>
<evidence type="ECO:0000313" key="2">
    <source>
        <dbReference type="EMBL" id="MFD2630221.1"/>
    </source>
</evidence>
<reference evidence="3" key="1">
    <citation type="journal article" date="2019" name="Int. J. Syst. Evol. Microbiol.">
        <title>The Global Catalogue of Microorganisms (GCM) 10K type strain sequencing project: providing services to taxonomists for standard genome sequencing and annotation.</title>
        <authorList>
            <consortium name="The Broad Institute Genomics Platform"/>
            <consortium name="The Broad Institute Genome Sequencing Center for Infectious Disease"/>
            <person name="Wu L."/>
            <person name="Ma J."/>
        </authorList>
    </citation>
    <scope>NUCLEOTIDE SEQUENCE [LARGE SCALE GENOMIC DNA]</scope>
    <source>
        <strain evidence="3">TISTR 1858</strain>
    </source>
</reference>
<feature type="domain" description="DinB-like" evidence="1">
    <location>
        <begin position="5"/>
        <end position="153"/>
    </location>
</feature>
<organism evidence="2 3">
    <name type="scientific">Oceanobacillus kapialis</name>
    <dbReference type="NCBI Taxonomy" id="481353"/>
    <lineage>
        <taxon>Bacteria</taxon>
        <taxon>Bacillati</taxon>
        <taxon>Bacillota</taxon>
        <taxon>Bacilli</taxon>
        <taxon>Bacillales</taxon>
        <taxon>Bacillaceae</taxon>
        <taxon>Oceanobacillus</taxon>
    </lineage>
</organism>
<protein>
    <submittedName>
        <fullName evidence="2">DinB family protein</fullName>
    </submittedName>
</protein>
<dbReference type="Proteomes" id="UP001597451">
    <property type="component" value="Unassembled WGS sequence"/>
</dbReference>
<dbReference type="Gene3D" id="1.20.120.450">
    <property type="entry name" value="dinb family like domain"/>
    <property type="match status" value="1"/>
</dbReference>